<keyword evidence="4" id="KW-1185">Reference proteome</keyword>
<evidence type="ECO:0000313" key="4">
    <source>
        <dbReference type="Proteomes" id="UP001153365"/>
    </source>
</evidence>
<accession>A0AAV0B9T8</accession>
<feature type="region of interest" description="Disordered" evidence="1">
    <location>
        <begin position="223"/>
        <end position="244"/>
    </location>
</feature>
<sequence>MGPYGASSSFGRNYMFCHGHPPVCSVNDLVQHGEVVLNVIKERGEENEELVKLYESGRAGQHIPQGSIKSFRQYADYMTLSSLPIWPITPVKVSLFLLFRLLMGDVTNGTPLRNAYLRSLARSLEHYREETAKYFISRWPEAGGWIIRDGRGDPESRNDITHDILRICKLGQHRPIKFLLDLNAVQRLVTGNNSALTPDAWATRRRLSARWVRDRDSANLPERQYAGGKFIGEPPKPPPLSARSTHWNRHLHDLREKREDCSWVPSASAMRNERGGRSLREPILPTNVAQFQKKRDLSSRRNRSVSPSKDNTSKSIEKLLSSASLNHLSPMPLTLDYLSSPNSLSSESQTPSLQSARSTGTDDIYSSSPSRHLAPIIPLNSCYYPPASIPCDSPSPKCVLPSLAQAGLHPSYFPLPQSPGLLSDVVDNRFSRGWESD</sequence>
<protein>
    <submittedName>
        <fullName evidence="2">Uncharacterized protein</fullName>
    </submittedName>
</protein>
<comment type="caution">
    <text evidence="2">The sequence shown here is derived from an EMBL/GenBank/DDBJ whole genome shotgun (WGS) entry which is preliminary data.</text>
</comment>
<evidence type="ECO:0000313" key="2">
    <source>
        <dbReference type="EMBL" id="CAH7683957.1"/>
    </source>
</evidence>
<feature type="region of interest" description="Disordered" evidence="1">
    <location>
        <begin position="266"/>
        <end position="315"/>
    </location>
</feature>
<proteinExistence type="predicted"/>
<dbReference type="EMBL" id="CALTRL010005478">
    <property type="protein sequence ID" value="CAH7684545.1"/>
    <property type="molecule type" value="Genomic_DNA"/>
</dbReference>
<reference evidence="2" key="1">
    <citation type="submission" date="2022-06" db="EMBL/GenBank/DDBJ databases">
        <authorList>
            <consortium name="SYNGENTA / RWTH Aachen University"/>
        </authorList>
    </citation>
    <scope>NUCLEOTIDE SEQUENCE</scope>
</reference>
<dbReference type="EMBL" id="CALTRL010005049">
    <property type="protein sequence ID" value="CAH7683957.1"/>
    <property type="molecule type" value="Genomic_DNA"/>
</dbReference>
<feature type="compositionally biased region" description="Polar residues" evidence="1">
    <location>
        <begin position="356"/>
        <end position="369"/>
    </location>
</feature>
<feature type="compositionally biased region" description="Basic and acidic residues" evidence="1">
    <location>
        <begin position="271"/>
        <end position="280"/>
    </location>
</feature>
<dbReference type="Proteomes" id="UP001153365">
    <property type="component" value="Unassembled WGS sequence"/>
</dbReference>
<evidence type="ECO:0000313" key="3">
    <source>
        <dbReference type="EMBL" id="CAH7684545.1"/>
    </source>
</evidence>
<gene>
    <name evidence="2" type="ORF">PPACK8108_LOCUS17818</name>
    <name evidence="3" type="ORF">PPACK8108_LOCUS18772</name>
</gene>
<organism evidence="2 4">
    <name type="scientific">Phakopsora pachyrhizi</name>
    <name type="common">Asian soybean rust disease fungus</name>
    <dbReference type="NCBI Taxonomy" id="170000"/>
    <lineage>
        <taxon>Eukaryota</taxon>
        <taxon>Fungi</taxon>
        <taxon>Dikarya</taxon>
        <taxon>Basidiomycota</taxon>
        <taxon>Pucciniomycotina</taxon>
        <taxon>Pucciniomycetes</taxon>
        <taxon>Pucciniales</taxon>
        <taxon>Phakopsoraceae</taxon>
        <taxon>Phakopsora</taxon>
    </lineage>
</organism>
<feature type="region of interest" description="Disordered" evidence="1">
    <location>
        <begin position="339"/>
        <end position="369"/>
    </location>
</feature>
<feature type="compositionally biased region" description="Low complexity" evidence="1">
    <location>
        <begin position="339"/>
        <end position="355"/>
    </location>
</feature>
<name>A0AAV0B9T8_PHAPC</name>
<evidence type="ECO:0000256" key="1">
    <source>
        <dbReference type="SAM" id="MobiDB-lite"/>
    </source>
</evidence>
<dbReference type="AlphaFoldDB" id="A0AAV0B9T8"/>